<keyword evidence="3" id="KW-1185">Reference proteome</keyword>
<dbReference type="AlphaFoldDB" id="A0A3N2Q5A7"/>
<evidence type="ECO:0000256" key="1">
    <source>
        <dbReference type="SAM" id="MobiDB-lite"/>
    </source>
</evidence>
<evidence type="ECO:0000313" key="3">
    <source>
        <dbReference type="Proteomes" id="UP000272025"/>
    </source>
</evidence>
<proteinExistence type="predicted"/>
<name>A0A3N2Q5A7_SODAK</name>
<accession>A0A3N2Q5A7</accession>
<dbReference type="Proteomes" id="UP000272025">
    <property type="component" value="Unassembled WGS sequence"/>
</dbReference>
<dbReference type="RefSeq" id="XP_028469757.1">
    <property type="nucleotide sequence ID" value="XM_028614667.1"/>
</dbReference>
<dbReference type="GeneID" id="39583145"/>
<evidence type="ECO:0000313" key="2">
    <source>
        <dbReference type="EMBL" id="ROT41951.1"/>
    </source>
</evidence>
<feature type="region of interest" description="Disordered" evidence="1">
    <location>
        <begin position="30"/>
        <end position="77"/>
    </location>
</feature>
<gene>
    <name evidence="2" type="ORF">SODALDRAFT_374342</name>
</gene>
<protein>
    <submittedName>
        <fullName evidence="2">Uncharacterized protein</fullName>
    </submittedName>
</protein>
<organism evidence="2 3">
    <name type="scientific">Sodiomyces alkalinus (strain CBS 110278 / VKM F-3762 / F11)</name>
    <name type="common">Alkaliphilic filamentous fungus</name>
    <dbReference type="NCBI Taxonomy" id="1314773"/>
    <lineage>
        <taxon>Eukaryota</taxon>
        <taxon>Fungi</taxon>
        <taxon>Dikarya</taxon>
        <taxon>Ascomycota</taxon>
        <taxon>Pezizomycotina</taxon>
        <taxon>Sordariomycetes</taxon>
        <taxon>Hypocreomycetidae</taxon>
        <taxon>Glomerellales</taxon>
        <taxon>Plectosphaerellaceae</taxon>
        <taxon>Sodiomyces</taxon>
    </lineage>
</organism>
<reference evidence="2 3" key="1">
    <citation type="journal article" date="2018" name="Mol. Ecol.">
        <title>The obligate alkalophilic soda-lake fungus Sodiomyces alkalinus has shifted to a protein diet.</title>
        <authorList>
            <person name="Grum-Grzhimaylo A.A."/>
            <person name="Falkoski D.L."/>
            <person name="van den Heuvel J."/>
            <person name="Valero-Jimenez C.A."/>
            <person name="Min B."/>
            <person name="Choi I.G."/>
            <person name="Lipzen A."/>
            <person name="Daum C.G."/>
            <person name="Aanen D.K."/>
            <person name="Tsang A."/>
            <person name="Henrissat B."/>
            <person name="Bilanenko E.N."/>
            <person name="de Vries R.P."/>
            <person name="van Kan J.A.L."/>
            <person name="Grigoriev I.V."/>
            <person name="Debets A.J.M."/>
        </authorList>
    </citation>
    <scope>NUCLEOTIDE SEQUENCE [LARGE SCALE GENOMIC DNA]</scope>
    <source>
        <strain evidence="2 3">F11</strain>
    </source>
</reference>
<sequence length="77" mass="9108">MTGLPWYHLKIKNLGIKRRRWRQAMDKVKMTNTAANERKDKGKEPLKDYPQSNQWDRQMGKSKVFIGGNNRPYDDGD</sequence>
<feature type="compositionally biased region" description="Basic and acidic residues" evidence="1">
    <location>
        <begin position="36"/>
        <end position="47"/>
    </location>
</feature>
<dbReference type="EMBL" id="ML119051">
    <property type="protein sequence ID" value="ROT41951.1"/>
    <property type="molecule type" value="Genomic_DNA"/>
</dbReference>